<gene>
    <name evidence="1" type="ORF">L0M14_21395</name>
</gene>
<dbReference type="Proteomes" id="UP001649230">
    <property type="component" value="Chromosome"/>
</dbReference>
<reference evidence="1 2" key="1">
    <citation type="journal article" date="2024" name="Int. J. Syst. Evol. Microbiol.">
        <title>Paenibacillus hexagrammi sp. nov., a novel bacterium isolated from the gut content of Hexagrammos agrammus.</title>
        <authorList>
            <person name="Jung H.K."/>
            <person name="Kim D.G."/>
            <person name="Zin H."/>
            <person name="Park J."/>
            <person name="Jung H."/>
            <person name="Kim Y.O."/>
            <person name="Kong H.J."/>
            <person name="Kim J.W."/>
            <person name="Kim Y.S."/>
        </authorList>
    </citation>
    <scope>NUCLEOTIDE SEQUENCE [LARGE SCALE GENOMIC DNA]</scope>
    <source>
        <strain evidence="1 2">YPD9-1</strain>
    </source>
</reference>
<dbReference type="RefSeq" id="WP_235118597.1">
    <property type="nucleotide sequence ID" value="NZ_CP090978.1"/>
</dbReference>
<dbReference type="InterPro" id="IPR026838">
    <property type="entry name" value="YheC/D"/>
</dbReference>
<dbReference type="Gene3D" id="3.30.470.20">
    <property type="entry name" value="ATP-grasp fold, B domain"/>
    <property type="match status" value="1"/>
</dbReference>
<accession>A0ABY3SE34</accession>
<organism evidence="1 2">
    <name type="scientific">Paenibacillus hexagrammi</name>
    <dbReference type="NCBI Taxonomy" id="2908839"/>
    <lineage>
        <taxon>Bacteria</taxon>
        <taxon>Bacillati</taxon>
        <taxon>Bacillota</taxon>
        <taxon>Bacilli</taxon>
        <taxon>Bacillales</taxon>
        <taxon>Paenibacillaceae</taxon>
        <taxon>Paenibacillus</taxon>
    </lineage>
</organism>
<evidence type="ECO:0000313" key="1">
    <source>
        <dbReference type="EMBL" id="UJF32253.1"/>
    </source>
</evidence>
<dbReference type="SUPFAM" id="SSF56059">
    <property type="entry name" value="Glutathione synthetase ATP-binding domain-like"/>
    <property type="match status" value="2"/>
</dbReference>
<proteinExistence type="predicted"/>
<dbReference type="EMBL" id="CP090978">
    <property type="protein sequence ID" value="UJF32253.1"/>
    <property type="molecule type" value="Genomic_DNA"/>
</dbReference>
<keyword evidence="2" id="KW-1185">Reference proteome</keyword>
<dbReference type="PANTHER" id="PTHR21621">
    <property type="entry name" value="RIBOSOMAL PROTEIN S6 MODIFICATION PROTEIN"/>
    <property type="match status" value="1"/>
</dbReference>
<dbReference type="PANTHER" id="PTHR21621:SF0">
    <property type="entry name" value="BETA-CITRYLGLUTAMATE SYNTHASE B-RELATED"/>
    <property type="match status" value="1"/>
</dbReference>
<sequence>MLIGVYSSHQPSAVLPKERLDALLDEASKQGVELIFFDDAGIELTSGSIRGRKRVSAHWSEEGNYPLPKSVIAINPLPVSQQSEQARKLAQLVPFSSHVINGKYDMYQKMLKSTDLASLIMPTHVITGMDTVLHFLREYPHAIIKPDLGRQGHSIVGIKSVSEGSYTWQERAEVTSCSTKELEQRLIHLLAQGVMLIQPYQHIRTKKDEPFDFRVHVQRDGEGLWRVTHVYPRIGAPGSLISNLSGGGRTVPLDVFFQEEYPEQHPFLGLYLKQLGLNIAEHLDSFYPFDLDELGIDLVIDRSRRTWFYEANTSPQTRFHERERAAHTIAYALYLARQSSSLQLQNNYSSNKSESTEKYVIGMLAPVHLEQSFAEACNAVAKLYNAEFYYFHPKNVKMEQQMIIGRVFEDGVWVKKPCPLPDVVYDRFKRRGIIEYEVLYDSLSDIPFTHELEGGSLSKERVYDWLSQHPLLADTVIPYMSVEDAPFMLEFTDKHGKIVIKPAVGSHGKSIIIIQKREQDYELFDQQFLHYLSRIEFEAFLQMFCNQGYVAQRHVDSSSSEGFPFHLRTHMMRDGDGNWAVVFIQPFISLSSARQVTNHQGTLRLASKWEWFLSSQYGEALHMEMDRKLKAYALKAADYLSECLGKQCHEIALDIGVDSDRSLWLFEANFNQIGNTFHGFEAARFAIPFALHLAKNKKNRANAAALPEEIFNS</sequence>
<dbReference type="Pfam" id="PF14398">
    <property type="entry name" value="ATPgrasp_YheCD"/>
    <property type="match status" value="2"/>
</dbReference>
<name>A0ABY3SE34_9BACL</name>
<evidence type="ECO:0000313" key="2">
    <source>
        <dbReference type="Proteomes" id="UP001649230"/>
    </source>
</evidence>
<protein>
    <submittedName>
        <fullName evidence="1">YheC/YheD family protein</fullName>
    </submittedName>
</protein>